<dbReference type="Gene3D" id="2.60.40.1890">
    <property type="entry name" value="PCu(A)C copper chaperone"/>
    <property type="match status" value="1"/>
</dbReference>
<dbReference type="STRING" id="874156.GCA_001021555_01462"/>
<dbReference type="AlphaFoldDB" id="A0A0H0XMS7"/>
<protein>
    <recommendedName>
        <fullName evidence="3">Copper chaperone PCu(A)C</fullName>
    </recommendedName>
</protein>
<keyword evidence="2" id="KW-1185">Reference proteome</keyword>
<proteinExistence type="predicted"/>
<accession>A0A0H0XMS7</accession>
<dbReference type="PROSITE" id="PS51257">
    <property type="entry name" value="PROKAR_LIPOPROTEIN"/>
    <property type="match status" value="1"/>
</dbReference>
<dbReference type="Proteomes" id="UP000053455">
    <property type="component" value="Unassembled WGS sequence"/>
</dbReference>
<dbReference type="PANTHER" id="PTHR36302">
    <property type="entry name" value="BLR7088 PROTEIN"/>
    <property type="match status" value="1"/>
</dbReference>
<dbReference type="EMBL" id="LBHU01000002">
    <property type="protein sequence ID" value="KLI63878.1"/>
    <property type="molecule type" value="Genomic_DNA"/>
</dbReference>
<dbReference type="PANTHER" id="PTHR36302:SF1">
    <property type="entry name" value="COPPER CHAPERONE PCU(A)C"/>
    <property type="match status" value="1"/>
</dbReference>
<dbReference type="OrthoDB" id="9796962at2"/>
<dbReference type="SUPFAM" id="SSF110087">
    <property type="entry name" value="DR1885-like metal-binding protein"/>
    <property type="match status" value="1"/>
</dbReference>
<gene>
    <name evidence="1" type="ORF">AAV99_09275</name>
</gene>
<evidence type="ECO:0000313" key="1">
    <source>
        <dbReference type="EMBL" id="KLI63878.1"/>
    </source>
</evidence>
<dbReference type="InterPro" id="IPR058248">
    <property type="entry name" value="Lxx211020-like"/>
</dbReference>
<name>A0A0H0XMS7_9SPHN</name>
<dbReference type="RefSeq" id="WP_047093693.1">
    <property type="nucleotide sequence ID" value="NZ_LBHU01000002.1"/>
</dbReference>
<dbReference type="Pfam" id="PF04314">
    <property type="entry name" value="PCuAC"/>
    <property type="match status" value="1"/>
</dbReference>
<dbReference type="PATRIC" id="fig|874156.12.peg.1900"/>
<organism evidence="1 2">
    <name type="scientific">Aurantiacibacter marinus</name>
    <dbReference type="NCBI Taxonomy" id="874156"/>
    <lineage>
        <taxon>Bacteria</taxon>
        <taxon>Pseudomonadati</taxon>
        <taxon>Pseudomonadota</taxon>
        <taxon>Alphaproteobacteria</taxon>
        <taxon>Sphingomonadales</taxon>
        <taxon>Erythrobacteraceae</taxon>
        <taxon>Aurantiacibacter</taxon>
    </lineage>
</organism>
<evidence type="ECO:0000313" key="2">
    <source>
        <dbReference type="Proteomes" id="UP000053455"/>
    </source>
</evidence>
<sequence>MKSMRVFGAMAAAGMAIGLTSCGDEVEAPAEEAIGDCAPGITVTGGWLALPAVSGNPAAVYFTIANENADQVTIRSADVLGAESAMLHETSEWSGEMDMQELFTQPVLAGETITFEPGGKHVMAFGMGEGTEPGGETETTLTFVGGDKCSFPVTAYPAGEDPREAAGEG</sequence>
<evidence type="ECO:0008006" key="3">
    <source>
        <dbReference type="Google" id="ProtNLM"/>
    </source>
</evidence>
<dbReference type="InterPro" id="IPR036182">
    <property type="entry name" value="PCuAC_sf"/>
</dbReference>
<reference evidence="1 2" key="1">
    <citation type="submission" date="2015-04" db="EMBL/GenBank/DDBJ databases">
        <title>The draft genome sequence of Erythrobacter marinus HWDM-33.</title>
        <authorList>
            <person name="Zhuang L."/>
            <person name="Liu Y."/>
            <person name="Shao Z."/>
        </authorList>
    </citation>
    <scope>NUCLEOTIDE SEQUENCE [LARGE SCALE GENOMIC DNA]</scope>
    <source>
        <strain evidence="1 2">HWDM-33</strain>
    </source>
</reference>
<comment type="caution">
    <text evidence="1">The sequence shown here is derived from an EMBL/GenBank/DDBJ whole genome shotgun (WGS) entry which is preliminary data.</text>
</comment>
<dbReference type="InterPro" id="IPR007410">
    <property type="entry name" value="LpqE-like"/>
</dbReference>